<organism evidence="2 3">
    <name type="scientific">Legionella israelensis</name>
    <dbReference type="NCBI Taxonomy" id="454"/>
    <lineage>
        <taxon>Bacteria</taxon>
        <taxon>Pseudomonadati</taxon>
        <taxon>Pseudomonadota</taxon>
        <taxon>Gammaproteobacteria</taxon>
        <taxon>Legionellales</taxon>
        <taxon>Legionellaceae</taxon>
        <taxon>Legionella</taxon>
    </lineage>
</organism>
<keyword evidence="1" id="KW-0812">Transmembrane</keyword>
<gene>
    <name evidence="2" type="ORF">Lisr_0663</name>
</gene>
<feature type="transmembrane region" description="Helical" evidence="1">
    <location>
        <begin position="134"/>
        <end position="153"/>
    </location>
</feature>
<keyword evidence="1" id="KW-0472">Membrane</keyword>
<dbReference type="STRING" id="454.Lisr_0663"/>
<keyword evidence="3" id="KW-1185">Reference proteome</keyword>
<evidence type="ECO:0000313" key="3">
    <source>
        <dbReference type="Proteomes" id="UP000054761"/>
    </source>
</evidence>
<sequence>MGIQLTKKRTKDTLPVKYHPSLRTPPKLRWIMLVLLLSIPLLILIYQVVNEYILVRFSGLITYDTITLRAPDDGYIKSLNVQAGENIRAHQVILIFNSPTTQAQLQYLRAEKKRLIDLMNSLQQSQITPNLEHLLDVTNLILITIFAGFFTGLI</sequence>
<reference evidence="2 3" key="1">
    <citation type="submission" date="2015-11" db="EMBL/GenBank/DDBJ databases">
        <title>Genomic analysis of 38 Legionella species identifies large and diverse effector repertoires.</title>
        <authorList>
            <person name="Burstein D."/>
            <person name="Amaro F."/>
            <person name="Zusman T."/>
            <person name="Lifshitz Z."/>
            <person name="Cohen O."/>
            <person name="Gilbert J.A."/>
            <person name="Pupko T."/>
            <person name="Shuman H.A."/>
            <person name="Segal G."/>
        </authorList>
    </citation>
    <scope>NUCLEOTIDE SEQUENCE [LARGE SCALE GENOMIC DNA]</scope>
    <source>
        <strain evidence="2 3">Bercovier 4</strain>
    </source>
</reference>
<accession>A0A0W0WGA5</accession>
<feature type="transmembrane region" description="Helical" evidence="1">
    <location>
        <begin position="30"/>
        <end position="49"/>
    </location>
</feature>
<keyword evidence="1" id="KW-1133">Transmembrane helix</keyword>
<dbReference type="PATRIC" id="fig|454.4.peg.709"/>
<comment type="caution">
    <text evidence="2">The sequence shown here is derived from an EMBL/GenBank/DDBJ whole genome shotgun (WGS) entry which is preliminary data.</text>
</comment>
<dbReference type="Proteomes" id="UP000054761">
    <property type="component" value="Unassembled WGS sequence"/>
</dbReference>
<protein>
    <submittedName>
        <fullName evidence="2">Coiled-coil protein</fullName>
    </submittedName>
</protein>
<dbReference type="OrthoDB" id="5637681at2"/>
<evidence type="ECO:0000256" key="1">
    <source>
        <dbReference type="SAM" id="Phobius"/>
    </source>
</evidence>
<dbReference type="AlphaFoldDB" id="A0A0W0WGA5"/>
<dbReference type="RefSeq" id="WP_058501040.1">
    <property type="nucleotide sequence ID" value="NZ_CAAAJA010000024.1"/>
</dbReference>
<evidence type="ECO:0000313" key="2">
    <source>
        <dbReference type="EMBL" id="KTD31352.1"/>
    </source>
</evidence>
<proteinExistence type="predicted"/>
<dbReference type="EMBL" id="LNYH01000023">
    <property type="protein sequence ID" value="KTD31352.1"/>
    <property type="molecule type" value="Genomic_DNA"/>
</dbReference>
<name>A0A0W0WGA5_9GAMM</name>